<evidence type="ECO:0000313" key="10">
    <source>
        <dbReference type="Proteomes" id="UP001298424"/>
    </source>
</evidence>
<sequence length="426" mass="46668">MLRKLYSALWYFAAPLIRRYLRRRAEQAPAYLEHWNERFGGAYPDPVQDAIWVHAVSVGETRAAVPLVAELRRRFPDAPLLLTQMTPTGRTAAQSLFADAQCRYLPYDRPDWIRRFLREHRPRFGVLMETELWPNLLYGCREENVPLFLANARLSPQSFDSYRKVARLVTPMLGQLSGCFAQTEADAARLAELGAPAPLVCGNTKYDVEIPPAAETAAAAFRSLIGDRPVLVAASTRTHGDEDEAAKILAAWRAYRGDALLVLVPRHPERFQAAFDSAQALGFKVQRRSDGQPLAADTQVWIGDSMGEMFAYYLAADLAFVGGSLVDTGCQNIIEPLACGKPVLFGPSTYHFQAACEGALAAGAALQVQSADELTALAGELLAKPPRYADLAVQAQDFVGRYRGASAKTADAVAQALSRRQGVQAA</sequence>
<keyword evidence="9" id="KW-0328">Glycosyltransferase</keyword>
<dbReference type="InterPro" id="IPR038107">
    <property type="entry name" value="Glycos_transf_N_sf"/>
</dbReference>
<evidence type="ECO:0000259" key="8">
    <source>
        <dbReference type="Pfam" id="PF04413"/>
    </source>
</evidence>
<dbReference type="RefSeq" id="WP_238748067.1">
    <property type="nucleotide sequence ID" value="NZ_JAKOOW010000032.1"/>
</dbReference>
<dbReference type="Pfam" id="PF04413">
    <property type="entry name" value="Glycos_transf_N"/>
    <property type="match status" value="1"/>
</dbReference>
<feature type="domain" description="3-deoxy-D-manno-octulosonic-acid transferase N-terminal" evidence="8">
    <location>
        <begin position="33"/>
        <end position="208"/>
    </location>
</feature>
<evidence type="ECO:0000256" key="5">
    <source>
        <dbReference type="ARBA" id="ARBA00031445"/>
    </source>
</evidence>
<keyword evidence="7" id="KW-1003">Cell membrane</keyword>
<comment type="function">
    <text evidence="7">Involved in lipopolysaccharide (LPS) biosynthesis. Catalyzes the transfer of 3-deoxy-D-manno-octulosonate (Kdo) residue(s) from CMP-Kdo to lipid IV(A), the tetraacyldisaccharide-1,4'-bisphosphate precursor of lipid A.</text>
</comment>
<name>A0ABS9NQI4_9NEIS</name>
<dbReference type="InterPro" id="IPR007507">
    <property type="entry name" value="Glycos_transf_N"/>
</dbReference>
<dbReference type="NCBIfam" id="NF004386">
    <property type="entry name" value="PRK05749.1-2"/>
    <property type="match status" value="1"/>
</dbReference>
<keyword evidence="7" id="KW-0472">Membrane</keyword>
<evidence type="ECO:0000313" key="9">
    <source>
        <dbReference type="EMBL" id="MCG6504558.1"/>
    </source>
</evidence>
<keyword evidence="10" id="KW-1185">Reference proteome</keyword>
<evidence type="ECO:0000256" key="7">
    <source>
        <dbReference type="RuleBase" id="RU365103"/>
    </source>
</evidence>
<proteinExistence type="inferred from homology"/>
<comment type="catalytic activity">
    <reaction evidence="6 7">
        <text>lipid IVA (E. coli) + CMP-3-deoxy-beta-D-manno-octulosonate = alpha-Kdo-(2-&gt;6)-lipid IVA (E. coli) + CMP + H(+)</text>
        <dbReference type="Rhea" id="RHEA:28066"/>
        <dbReference type="ChEBI" id="CHEBI:15378"/>
        <dbReference type="ChEBI" id="CHEBI:58603"/>
        <dbReference type="ChEBI" id="CHEBI:60364"/>
        <dbReference type="ChEBI" id="CHEBI:60377"/>
        <dbReference type="ChEBI" id="CHEBI:85987"/>
        <dbReference type="EC" id="2.4.99.12"/>
    </reaction>
</comment>
<dbReference type="EC" id="2.4.99.12" evidence="2 7"/>
<dbReference type="Gene3D" id="3.40.50.2000">
    <property type="entry name" value="Glycogen Phosphorylase B"/>
    <property type="match status" value="1"/>
</dbReference>
<dbReference type="Gene3D" id="3.40.50.11720">
    <property type="entry name" value="3-Deoxy-D-manno-octulosonic-acid transferase, N-terminal domain"/>
    <property type="match status" value="1"/>
</dbReference>
<evidence type="ECO:0000256" key="6">
    <source>
        <dbReference type="ARBA" id="ARBA00049183"/>
    </source>
</evidence>
<gene>
    <name evidence="9" type="primary">waaA</name>
    <name evidence="9" type="ORF">MB824_08620</name>
</gene>
<dbReference type="InterPro" id="IPR039901">
    <property type="entry name" value="Kdotransferase"/>
</dbReference>
<comment type="caution">
    <text evidence="9">The sequence shown here is derived from an EMBL/GenBank/DDBJ whole genome shotgun (WGS) entry which is preliminary data.</text>
</comment>
<evidence type="ECO:0000256" key="3">
    <source>
        <dbReference type="ARBA" id="ARBA00019077"/>
    </source>
</evidence>
<comment type="subcellular location">
    <subcellularLocation>
        <location evidence="7">Cell membrane</location>
    </subcellularLocation>
</comment>
<dbReference type="EMBL" id="JAKOOW010000032">
    <property type="protein sequence ID" value="MCG6504558.1"/>
    <property type="molecule type" value="Genomic_DNA"/>
</dbReference>
<evidence type="ECO:0000256" key="2">
    <source>
        <dbReference type="ARBA" id="ARBA00012621"/>
    </source>
</evidence>
<protein>
    <recommendedName>
        <fullName evidence="3 7">3-deoxy-D-manno-octulosonic acid transferase</fullName>
        <shortName evidence="7">Kdo transferase</shortName>
        <ecNumber evidence="2 7">2.4.99.12</ecNumber>
    </recommendedName>
    <alternativeName>
        <fullName evidence="5 7">Lipid IV(A) 3-deoxy-D-manno-octulosonic acid transferase</fullName>
    </alternativeName>
</protein>
<evidence type="ECO:0000256" key="1">
    <source>
        <dbReference type="ARBA" id="ARBA00004713"/>
    </source>
</evidence>
<organism evidence="9 10">
    <name type="scientific">Kingella pumchi</name>
    <dbReference type="NCBI Taxonomy" id="2779506"/>
    <lineage>
        <taxon>Bacteria</taxon>
        <taxon>Pseudomonadati</taxon>
        <taxon>Pseudomonadota</taxon>
        <taxon>Betaproteobacteria</taxon>
        <taxon>Neisseriales</taxon>
        <taxon>Neisseriaceae</taxon>
        <taxon>Kingella</taxon>
    </lineage>
</organism>
<dbReference type="Proteomes" id="UP001298424">
    <property type="component" value="Unassembled WGS sequence"/>
</dbReference>
<dbReference type="SUPFAM" id="SSF53756">
    <property type="entry name" value="UDP-Glycosyltransferase/glycogen phosphorylase"/>
    <property type="match status" value="1"/>
</dbReference>
<accession>A0ABS9NQI4</accession>
<dbReference type="GO" id="GO:0043842">
    <property type="term" value="F:Kdo transferase activity"/>
    <property type="evidence" value="ECO:0007669"/>
    <property type="project" value="UniProtKB-EC"/>
</dbReference>
<comment type="pathway">
    <text evidence="1 7">Bacterial outer membrane biogenesis; LPS core biosynthesis.</text>
</comment>
<keyword evidence="4 7" id="KW-0808">Transferase</keyword>
<evidence type="ECO:0000256" key="4">
    <source>
        <dbReference type="ARBA" id="ARBA00022679"/>
    </source>
</evidence>
<dbReference type="PANTHER" id="PTHR42755">
    <property type="entry name" value="3-DEOXY-MANNO-OCTULOSONATE CYTIDYLYLTRANSFERASE"/>
    <property type="match status" value="1"/>
</dbReference>
<keyword evidence="7" id="KW-0448">Lipopolysaccharide biosynthesis</keyword>
<reference evidence="9 10" key="1">
    <citation type="submission" date="2022-02" db="EMBL/GenBank/DDBJ databases">
        <title>Genome sequence data of Kingella unionensis sp. nov. strain CICC 24913 (CCUG 75125).</title>
        <authorList>
            <person name="Xiao M."/>
        </authorList>
    </citation>
    <scope>NUCLEOTIDE SEQUENCE [LARGE SCALE GENOMIC DNA]</scope>
    <source>
        <strain evidence="9 10">CICC 24913</strain>
    </source>
</reference>
<dbReference type="PANTHER" id="PTHR42755:SF1">
    <property type="entry name" value="3-DEOXY-D-MANNO-OCTULOSONIC ACID TRANSFERASE, MITOCHONDRIAL-RELATED"/>
    <property type="match status" value="1"/>
</dbReference>
<comment type="similarity">
    <text evidence="7">Belongs to the glycosyltransferase group 1 family.</text>
</comment>